<gene>
    <name evidence="1" type="ORF">SJ2017_0069</name>
</gene>
<sequence>MALSRKKWNNILIIACVFMVAVLTFIDSKTNKMPDDAHALFDESNQLTQLQFNGIWLNKSASQWRCDDSVLNCQPLATAWSKLMVSAVQMPANEIQLLTASVTLTIAINHQQQAQHWQYYPAEGLLQSASSNWYQIPPSLRNELAPIISTQ</sequence>
<evidence type="ECO:0000313" key="2">
    <source>
        <dbReference type="Proteomes" id="UP000191820"/>
    </source>
</evidence>
<evidence type="ECO:0000313" key="1">
    <source>
        <dbReference type="EMBL" id="ARD20418.1"/>
    </source>
</evidence>
<organism evidence="1 2">
    <name type="scientific">Shewanella japonica</name>
    <dbReference type="NCBI Taxonomy" id="93973"/>
    <lineage>
        <taxon>Bacteria</taxon>
        <taxon>Pseudomonadati</taxon>
        <taxon>Pseudomonadota</taxon>
        <taxon>Gammaproteobacteria</taxon>
        <taxon>Alteromonadales</taxon>
        <taxon>Shewanellaceae</taxon>
        <taxon>Shewanella</taxon>
    </lineage>
</organism>
<protein>
    <recommendedName>
        <fullName evidence="3">DUF4340 domain-containing protein</fullName>
    </recommendedName>
</protein>
<keyword evidence="2" id="KW-1185">Reference proteome</keyword>
<name>A0ABM6JF40_9GAMM</name>
<dbReference type="RefSeq" id="WP_055025837.1">
    <property type="nucleotide sequence ID" value="NZ_CP020472.1"/>
</dbReference>
<reference evidence="1 2" key="1">
    <citation type="submission" date="2017-03" db="EMBL/GenBank/DDBJ databases">
        <title>Genome sequencing of Shewanella japonica KCTC 22435.</title>
        <authorList>
            <person name="Kim K.M."/>
        </authorList>
    </citation>
    <scope>NUCLEOTIDE SEQUENCE [LARGE SCALE GENOMIC DNA]</scope>
    <source>
        <strain evidence="1 2">KCTC 22435</strain>
    </source>
</reference>
<dbReference type="Proteomes" id="UP000191820">
    <property type="component" value="Chromosome"/>
</dbReference>
<accession>A0ABM6JF40</accession>
<proteinExistence type="predicted"/>
<evidence type="ECO:0008006" key="3">
    <source>
        <dbReference type="Google" id="ProtNLM"/>
    </source>
</evidence>
<dbReference type="EMBL" id="CP020472">
    <property type="protein sequence ID" value="ARD20418.1"/>
    <property type="molecule type" value="Genomic_DNA"/>
</dbReference>